<dbReference type="PANTHER" id="PTHR43764:SF1">
    <property type="entry name" value="MOLYBDOPTERIN MOLYBDOTRANSFERASE"/>
    <property type="match status" value="1"/>
</dbReference>
<dbReference type="eggNOG" id="COG0521">
    <property type="taxonomic scope" value="Bacteria"/>
</dbReference>
<reference evidence="5 6" key="1">
    <citation type="submission" date="2011-05" db="EMBL/GenBank/DDBJ databases">
        <title>Complete sequence of chromosome of Frankia symbiont of Datisca glomerata.</title>
        <authorList>
            <consortium name="US DOE Joint Genome Institute"/>
            <person name="Lucas S."/>
            <person name="Han J."/>
            <person name="Lapidus A."/>
            <person name="Cheng J.-F."/>
            <person name="Goodwin L."/>
            <person name="Pitluck S."/>
            <person name="Peters L."/>
            <person name="Mikhailova N."/>
            <person name="Chertkov O."/>
            <person name="Teshima H."/>
            <person name="Han C."/>
            <person name="Tapia R."/>
            <person name="Land M."/>
            <person name="Hauser L."/>
            <person name="Kyrpides N."/>
            <person name="Ivanova N."/>
            <person name="Pagani I."/>
            <person name="Berry A."/>
            <person name="Pawlowski K."/>
            <person name="Persson T."/>
            <person name="Vanden Heuvel B."/>
            <person name="Benson D."/>
            <person name="Woyke T."/>
        </authorList>
    </citation>
    <scope>NUCLEOTIDE SEQUENCE [LARGE SCALE GENOMIC DNA]</scope>
    <source>
        <strain evidence="6">4085684</strain>
    </source>
</reference>
<name>F8AW77_9ACTN</name>
<gene>
    <name evidence="5" type="ordered locus">FsymDg_4134</name>
</gene>
<dbReference type="SUPFAM" id="SSF53218">
    <property type="entry name" value="Molybdenum cofactor biosynthesis proteins"/>
    <property type="match status" value="1"/>
</dbReference>
<sequence length="224" mass="22152">MSQAGTPAKPPGEPTAPGTPAGSSGVPAGARARVITVSDRAHTGGYADRSGPLAAGALGRIGFAVDDVVVVPDESDAIVAALTAAVRAGAHLVVTTGGTGLAPRDVTPEATRLVIDREVPGLAEALRAAGRETVPTAVLSRGIAGVRDGTLVVNLPGSTGGVADGMAVLAGVVGHAVAQIRGGGEHHHAGSRDGRHDHADSRDGRRDHADDAADAGRSPRKKTG</sequence>
<proteinExistence type="predicted"/>
<evidence type="ECO:0000313" key="5">
    <source>
        <dbReference type="EMBL" id="AEH11405.1"/>
    </source>
</evidence>
<protein>
    <submittedName>
        <fullName evidence="5">Molybdenum cofactor synthesis domain protein</fullName>
    </submittedName>
</protein>
<dbReference type="InterPro" id="IPR051920">
    <property type="entry name" value="MPT_Adenylyltrnsfr/MoaC-Rel"/>
</dbReference>
<feature type="region of interest" description="Disordered" evidence="3">
    <location>
        <begin position="181"/>
        <end position="224"/>
    </location>
</feature>
<feature type="region of interest" description="Disordered" evidence="3">
    <location>
        <begin position="1"/>
        <end position="28"/>
    </location>
</feature>
<dbReference type="Proteomes" id="UP000001549">
    <property type="component" value="Chromosome"/>
</dbReference>
<dbReference type="InterPro" id="IPR036425">
    <property type="entry name" value="MoaB/Mog-like_dom_sf"/>
</dbReference>
<dbReference type="Pfam" id="PF00994">
    <property type="entry name" value="MoCF_biosynth"/>
    <property type="match status" value="1"/>
</dbReference>
<dbReference type="GO" id="GO:0006777">
    <property type="term" value="P:Mo-molybdopterin cofactor biosynthetic process"/>
    <property type="evidence" value="ECO:0007669"/>
    <property type="project" value="UniProtKB-KW"/>
</dbReference>
<keyword evidence="6" id="KW-1185">Reference proteome</keyword>
<dbReference type="KEGG" id="fsy:FsymDg_4134"/>
<evidence type="ECO:0000259" key="4">
    <source>
        <dbReference type="SMART" id="SM00852"/>
    </source>
</evidence>
<evidence type="ECO:0000256" key="1">
    <source>
        <dbReference type="ARBA" id="ARBA00005046"/>
    </source>
</evidence>
<evidence type="ECO:0000256" key="2">
    <source>
        <dbReference type="ARBA" id="ARBA00023150"/>
    </source>
</evidence>
<dbReference type="STRING" id="656024.FsymDg_4134"/>
<dbReference type="PROSITE" id="PS01078">
    <property type="entry name" value="MOCF_BIOSYNTHESIS_1"/>
    <property type="match status" value="1"/>
</dbReference>
<dbReference type="CDD" id="cd00886">
    <property type="entry name" value="MogA_MoaB"/>
    <property type="match status" value="1"/>
</dbReference>
<comment type="pathway">
    <text evidence="1">Cofactor biosynthesis; molybdopterin biosynthesis.</text>
</comment>
<feature type="domain" description="MoaB/Mog" evidence="4">
    <location>
        <begin position="33"/>
        <end position="176"/>
    </location>
</feature>
<dbReference type="PANTHER" id="PTHR43764">
    <property type="entry name" value="MOLYBDENUM COFACTOR BIOSYNTHESIS"/>
    <property type="match status" value="1"/>
</dbReference>
<accession>F8AW77</accession>
<dbReference type="UniPathway" id="UPA00344"/>
<dbReference type="EMBL" id="CP002801">
    <property type="protein sequence ID" value="AEH11405.1"/>
    <property type="molecule type" value="Genomic_DNA"/>
</dbReference>
<organism evidence="5 6">
    <name type="scientific">Candidatus Protofrankia datiscae</name>
    <dbReference type="NCBI Taxonomy" id="2716812"/>
    <lineage>
        <taxon>Bacteria</taxon>
        <taxon>Bacillati</taxon>
        <taxon>Actinomycetota</taxon>
        <taxon>Actinomycetes</taxon>
        <taxon>Frankiales</taxon>
        <taxon>Frankiaceae</taxon>
        <taxon>Protofrankia</taxon>
    </lineage>
</organism>
<dbReference type="InterPro" id="IPR008284">
    <property type="entry name" value="MoCF_biosynth_CS"/>
</dbReference>
<evidence type="ECO:0000256" key="3">
    <source>
        <dbReference type="SAM" id="MobiDB-lite"/>
    </source>
</evidence>
<dbReference type="HOGENOM" id="CLU_077358_4_0_11"/>
<dbReference type="AlphaFoldDB" id="F8AW77"/>
<dbReference type="Gene3D" id="3.40.980.10">
    <property type="entry name" value="MoaB/Mog-like domain"/>
    <property type="match status" value="1"/>
</dbReference>
<dbReference type="SMART" id="SM00852">
    <property type="entry name" value="MoCF_biosynth"/>
    <property type="match status" value="1"/>
</dbReference>
<dbReference type="NCBIfam" id="TIGR00177">
    <property type="entry name" value="molyb_syn"/>
    <property type="match status" value="1"/>
</dbReference>
<evidence type="ECO:0000313" key="6">
    <source>
        <dbReference type="Proteomes" id="UP000001549"/>
    </source>
</evidence>
<dbReference type="RefSeq" id="WP_013875276.1">
    <property type="nucleotide sequence ID" value="NC_015656.1"/>
</dbReference>
<dbReference type="InterPro" id="IPR001453">
    <property type="entry name" value="MoaB/Mog_dom"/>
</dbReference>
<feature type="compositionally biased region" description="Basic and acidic residues" evidence="3">
    <location>
        <begin position="183"/>
        <end position="211"/>
    </location>
</feature>
<keyword evidence="2" id="KW-0501">Molybdenum cofactor biosynthesis</keyword>